<dbReference type="InterPro" id="IPR015797">
    <property type="entry name" value="NUDIX_hydrolase-like_dom_sf"/>
</dbReference>
<evidence type="ECO:0000256" key="1">
    <source>
        <dbReference type="ARBA" id="ARBA00001946"/>
    </source>
</evidence>
<reference evidence="4 5" key="1">
    <citation type="submission" date="2017-07" db="EMBL/GenBank/DDBJ databases">
        <title>Mechanisms for carbon and nitrogen cycling indicate functional differentiation within the Candidate Phyla Radiation.</title>
        <authorList>
            <person name="Danczak R.E."/>
            <person name="Johnston M.D."/>
            <person name="Kenah C."/>
            <person name="Slattery M."/>
            <person name="Wrighton K.C."/>
            <person name="Wilkins M.J."/>
        </authorList>
    </citation>
    <scope>NUCLEOTIDE SEQUENCE [LARGE SCALE GENOMIC DNA]</scope>
    <source>
        <strain evidence="4">Gr01-1014_77</strain>
    </source>
</reference>
<sequence>MKKKPKFKAWQRISRKVLYNHPSHSYFLDEIYLPDGKKHEYVHAKLIGGVLIVALNSKNEVCLISQYRYIHKRNFLELHGGGVEPGHSSLFSAKKELLEETGLVAKKWSKLFVCHPMPSHTNAYTHIYLAQDLKKQGRGSDMFIEGISSAKFIPLKKAVGMVLDGKITFTSTAVGILLAAKKMKAL</sequence>
<dbReference type="PANTHER" id="PTHR11839:SF18">
    <property type="entry name" value="NUDIX HYDROLASE DOMAIN-CONTAINING PROTEIN"/>
    <property type="match status" value="1"/>
</dbReference>
<feature type="domain" description="Nudix hydrolase" evidence="3">
    <location>
        <begin position="45"/>
        <end position="175"/>
    </location>
</feature>
<dbReference type="AlphaFoldDB" id="A0A554JC24"/>
<dbReference type="GO" id="GO:0016787">
    <property type="term" value="F:hydrolase activity"/>
    <property type="evidence" value="ECO:0007669"/>
    <property type="project" value="UniProtKB-KW"/>
</dbReference>
<dbReference type="SUPFAM" id="SSF55811">
    <property type="entry name" value="Nudix"/>
    <property type="match status" value="1"/>
</dbReference>
<accession>A0A554JC24</accession>
<name>A0A554JC24_9BACT</name>
<evidence type="ECO:0000259" key="3">
    <source>
        <dbReference type="PROSITE" id="PS51462"/>
    </source>
</evidence>
<dbReference type="Gene3D" id="3.90.79.10">
    <property type="entry name" value="Nucleoside Triphosphate Pyrophosphohydrolase"/>
    <property type="match status" value="1"/>
</dbReference>
<dbReference type="Pfam" id="PF00293">
    <property type="entry name" value="NUDIX"/>
    <property type="match status" value="1"/>
</dbReference>
<evidence type="ECO:0000313" key="5">
    <source>
        <dbReference type="Proteomes" id="UP000319613"/>
    </source>
</evidence>
<protein>
    <submittedName>
        <fullName evidence="4">ADP-ribose pyrophosphatase</fullName>
    </submittedName>
</protein>
<dbReference type="InterPro" id="IPR000086">
    <property type="entry name" value="NUDIX_hydrolase_dom"/>
</dbReference>
<dbReference type="EMBL" id="VMFF01000021">
    <property type="protein sequence ID" value="TSC65933.1"/>
    <property type="molecule type" value="Genomic_DNA"/>
</dbReference>
<gene>
    <name evidence="4" type="ORF">G01um101477_282</name>
</gene>
<dbReference type="PANTHER" id="PTHR11839">
    <property type="entry name" value="UDP/ADP-SUGAR PYROPHOSPHATASE"/>
    <property type="match status" value="1"/>
</dbReference>
<dbReference type="GO" id="GO:0019693">
    <property type="term" value="P:ribose phosphate metabolic process"/>
    <property type="evidence" value="ECO:0007669"/>
    <property type="project" value="TreeGrafter"/>
</dbReference>
<keyword evidence="2" id="KW-0378">Hydrolase</keyword>
<comment type="cofactor">
    <cofactor evidence="1">
        <name>Mg(2+)</name>
        <dbReference type="ChEBI" id="CHEBI:18420"/>
    </cofactor>
</comment>
<organism evidence="4 5">
    <name type="scientific">Candidatus Doudnabacteria bacterium Gr01-1014_77</name>
    <dbReference type="NCBI Taxonomy" id="2017133"/>
    <lineage>
        <taxon>Bacteria</taxon>
        <taxon>Candidatus Doudnaibacteriota</taxon>
    </lineage>
</organism>
<dbReference type="GO" id="GO:0006753">
    <property type="term" value="P:nucleoside phosphate metabolic process"/>
    <property type="evidence" value="ECO:0007669"/>
    <property type="project" value="TreeGrafter"/>
</dbReference>
<evidence type="ECO:0000313" key="4">
    <source>
        <dbReference type="EMBL" id="TSC65933.1"/>
    </source>
</evidence>
<comment type="caution">
    <text evidence="4">The sequence shown here is derived from an EMBL/GenBank/DDBJ whole genome shotgun (WGS) entry which is preliminary data.</text>
</comment>
<dbReference type="PROSITE" id="PS51462">
    <property type="entry name" value="NUDIX"/>
    <property type="match status" value="1"/>
</dbReference>
<dbReference type="Proteomes" id="UP000319613">
    <property type="component" value="Unassembled WGS sequence"/>
</dbReference>
<evidence type="ECO:0000256" key="2">
    <source>
        <dbReference type="ARBA" id="ARBA00022801"/>
    </source>
</evidence>
<proteinExistence type="predicted"/>